<comment type="caution">
    <text evidence="5">The sequence shown here is derived from an EMBL/GenBank/DDBJ whole genome shotgun (WGS) entry which is preliminary data.</text>
</comment>
<dbReference type="PROSITE" id="PS51462">
    <property type="entry name" value="NUDIX"/>
    <property type="match status" value="1"/>
</dbReference>
<sequence>MLRHGLRPLSFRRYISTRDMTATDLKKLKVDQSRLMDTLHDTCKWGTGIKWGDNPTDTGMSRLALSDSDKTVRDWFFETTKSLGCKVTVDSIGNIFAIRPGRKNGPPTVAGSHLDTQPTGGRYDGILGIQAGIEMLKILQDHNVETEYPVGVVNWTNEEGARFPISMMASGVWAEAISEERAHNLKEVSGNATVKSELERIGYLGDTPASYKAMPIGAHFELHIEQGPILERAGKKIGVVQGVQAYKWFTIDITGRDAHTGSTPFSDRADALLLAARLITHSHRLATKHKALASTGILNLTPGSTNTIPGHVSFTLDIRSPSDETVEKLEEELRRDFDLLAQGTDVDGLLAGSTPALPLSLKWRTDTISTATKFHPDCIQAVRESAESILGKDAAIDISSGAGHDSVYTNKHCPTTMIFIPCKGGVSHNPEEYSSPEECAIGAEVLCQAVVRYDQTSNSPRSHSFNPSLIHTTRHLTLRQCKLRFRLSLARSFTMSQKTQEPVITKTSDLPIDEAKWVTLKKIEYVDQVGKARTWEVATRKTRGKSGVDAVAMGNILLHPSKPASTLLVIQYRPPLDAYTIEWPAGLIDAEETAEEAAVREFKEETGYDCKVLSVSPAQAADPGMTNANMQLAMVEVQLGENDQEPEQRLDDGEHIQREIIPLSELYERLVEYSKRERTVVAAKLFHFAAGMHFAQTQNSGFGIYPAESAKDPLIIASVAIRHHPLEIMHEMEINDGVGLTPINPGQDCSEPASRVAKACETCRRRKRKRESELVSKLQDQVLDLKDYVRKLEAACGYANLPDFASSLEDGAHTVDDSQSSAIDDVSSMMWRMNLYGGETSFVGPSGSFCFPVSGGIETEAARPEPETESVQLLDLFRQHINSVHHFVPAPVIETLQAPQETLEGELLQVSVLAAASLFADSQGQIYADRAEAIVMKCCRVPNVVTIQALAILTWRELALENESNAWLYNFHLGLHVSSFENIILPAGPSDIDKSVRVQTFWSAFLMDRISTSMLGRNCMIPWRRVRATPYLKACSNPTTEDTVFDAHCQMWFIHDRYMDKIYSFEFGELEHFERHQLLSEARDHHMNFFRQMGHDLELRRNDMNPQVILLHMVYNMSLLLIHRPYLREPKGSAAHQLSIRTNTTAAHALVRLIRQYDKTANMEDAPFFAIHCVLTAAVSLLLNATSTSPTTRSQSVHRFRVCVDALDKMRRWARARRGLLLLKELANRWKVVSALPMRHSVPLIPQVTPQADFDWGMLFANLEEPLNLDTIDLSTPTGDWVFQDQ</sequence>
<reference evidence="5" key="1">
    <citation type="journal article" date="2020" name="BMC Genomics">
        <title>Correction to: Identification and distribution of gene clusters required for synthesis of sphingolipid metabolism inhibitors in diverse species of the filamentous fungus Fusarium.</title>
        <authorList>
            <person name="Kim H.S."/>
            <person name="Lohmar J.M."/>
            <person name="Busman M."/>
            <person name="Brown D.W."/>
            <person name="Naumann T.A."/>
            <person name="Divon H.H."/>
            <person name="Lysoe E."/>
            <person name="Uhlig S."/>
            <person name="Proctor R.H."/>
        </authorList>
    </citation>
    <scope>NUCLEOTIDE SEQUENCE</scope>
    <source>
        <strain evidence="5">NRRL 45417</strain>
    </source>
</reference>
<evidence type="ECO:0000256" key="1">
    <source>
        <dbReference type="ARBA" id="ARBA00006247"/>
    </source>
</evidence>
<dbReference type="OrthoDB" id="10249920at2759"/>
<accession>A0A8H4SSH1</accession>
<dbReference type="FunFam" id="3.90.79.10:FF:000016">
    <property type="entry name" value="ADP-sugar pyrophosphatase isoform X1"/>
    <property type="match status" value="1"/>
</dbReference>
<evidence type="ECO:0000256" key="3">
    <source>
        <dbReference type="ARBA" id="ARBA00023242"/>
    </source>
</evidence>
<dbReference type="GO" id="GO:0003677">
    <property type="term" value="F:DNA binding"/>
    <property type="evidence" value="ECO:0007669"/>
    <property type="project" value="InterPro"/>
</dbReference>
<dbReference type="GO" id="GO:0006351">
    <property type="term" value="P:DNA-templated transcription"/>
    <property type="evidence" value="ECO:0007669"/>
    <property type="project" value="InterPro"/>
</dbReference>
<dbReference type="CDD" id="cd12148">
    <property type="entry name" value="fungal_TF_MHR"/>
    <property type="match status" value="1"/>
</dbReference>
<dbReference type="PANTHER" id="PTHR32494">
    <property type="entry name" value="ALLANTOATE DEIMINASE-RELATED"/>
    <property type="match status" value="1"/>
</dbReference>
<dbReference type="InterPro" id="IPR007219">
    <property type="entry name" value="XnlR_reg_dom"/>
</dbReference>
<dbReference type="PROSITE" id="PS00893">
    <property type="entry name" value="NUDIX_BOX"/>
    <property type="match status" value="1"/>
</dbReference>
<dbReference type="Gene3D" id="3.30.70.360">
    <property type="match status" value="1"/>
</dbReference>
<dbReference type="Pfam" id="PF07687">
    <property type="entry name" value="M20_dimer"/>
    <property type="match status" value="1"/>
</dbReference>
<evidence type="ECO:0000313" key="5">
    <source>
        <dbReference type="EMBL" id="KAF4944711.1"/>
    </source>
</evidence>
<gene>
    <name evidence="5" type="ORF">FGADI_12486</name>
</gene>
<dbReference type="Proteomes" id="UP000604273">
    <property type="component" value="Unassembled WGS sequence"/>
</dbReference>
<name>A0A8H4SSH1_9HYPO</name>
<dbReference type="Pfam" id="PF01546">
    <property type="entry name" value="Peptidase_M20"/>
    <property type="match status" value="1"/>
</dbReference>
<dbReference type="NCBIfam" id="TIGR01879">
    <property type="entry name" value="hydantase"/>
    <property type="match status" value="1"/>
</dbReference>
<proteinExistence type="inferred from homology"/>
<dbReference type="SUPFAM" id="SSF53187">
    <property type="entry name" value="Zn-dependent exopeptidases"/>
    <property type="match status" value="1"/>
</dbReference>
<dbReference type="CDD" id="cd03884">
    <property type="entry name" value="M20_bAS"/>
    <property type="match status" value="1"/>
</dbReference>
<keyword evidence="3" id="KW-0539">Nucleus</keyword>
<dbReference type="InterPro" id="IPR011650">
    <property type="entry name" value="Peptidase_M20_dimer"/>
</dbReference>
<dbReference type="GO" id="GO:0016813">
    <property type="term" value="F:hydrolase activity, acting on carbon-nitrogen (but not peptide) bonds, in linear amidines"/>
    <property type="evidence" value="ECO:0007669"/>
    <property type="project" value="InterPro"/>
</dbReference>
<dbReference type="Pfam" id="PF04082">
    <property type="entry name" value="Fungal_trans"/>
    <property type="match status" value="1"/>
</dbReference>
<dbReference type="InterPro" id="IPR020084">
    <property type="entry name" value="NUDIX_hydrolase_CS"/>
</dbReference>
<evidence type="ECO:0000313" key="6">
    <source>
        <dbReference type="Proteomes" id="UP000604273"/>
    </source>
</evidence>
<dbReference type="InterPro" id="IPR036264">
    <property type="entry name" value="Bact_exopeptidase_dim_dom"/>
</dbReference>
<evidence type="ECO:0000259" key="4">
    <source>
        <dbReference type="PROSITE" id="PS51462"/>
    </source>
</evidence>
<dbReference type="EMBL" id="JABFAI010000410">
    <property type="protein sequence ID" value="KAF4944711.1"/>
    <property type="molecule type" value="Genomic_DNA"/>
</dbReference>
<organism evidence="5 6">
    <name type="scientific">Fusarium gaditjirri</name>
    <dbReference type="NCBI Taxonomy" id="282569"/>
    <lineage>
        <taxon>Eukaryota</taxon>
        <taxon>Fungi</taxon>
        <taxon>Dikarya</taxon>
        <taxon>Ascomycota</taxon>
        <taxon>Pezizomycotina</taxon>
        <taxon>Sordariomycetes</taxon>
        <taxon>Hypocreomycetidae</taxon>
        <taxon>Hypocreales</taxon>
        <taxon>Nectriaceae</taxon>
        <taxon>Fusarium</taxon>
        <taxon>Fusarium nisikadoi species complex</taxon>
    </lineage>
</organism>
<dbReference type="CDD" id="cd18888">
    <property type="entry name" value="NUDIX_ADPRase_Nudt5"/>
    <property type="match status" value="1"/>
</dbReference>
<evidence type="ECO:0000256" key="2">
    <source>
        <dbReference type="ARBA" id="ARBA00022801"/>
    </source>
</evidence>
<comment type="similarity">
    <text evidence="1">Belongs to the peptidase M20A family.</text>
</comment>
<dbReference type="PANTHER" id="PTHR32494:SF5">
    <property type="entry name" value="ALLANTOATE AMIDOHYDROLASE"/>
    <property type="match status" value="1"/>
</dbReference>
<dbReference type="InterPro" id="IPR002933">
    <property type="entry name" value="Peptidase_M20"/>
</dbReference>
<dbReference type="InterPro" id="IPR010158">
    <property type="entry name" value="Amidase_Cbmase"/>
</dbReference>
<dbReference type="GO" id="GO:0008270">
    <property type="term" value="F:zinc ion binding"/>
    <property type="evidence" value="ECO:0007669"/>
    <property type="project" value="InterPro"/>
</dbReference>
<protein>
    <recommendedName>
        <fullName evidence="4">Nudix hydrolase domain-containing protein</fullName>
    </recommendedName>
</protein>
<dbReference type="Pfam" id="PF00293">
    <property type="entry name" value="NUDIX"/>
    <property type="match status" value="1"/>
</dbReference>
<keyword evidence="2" id="KW-0378">Hydrolase</keyword>
<dbReference type="InterPro" id="IPR000086">
    <property type="entry name" value="NUDIX_hydrolase_dom"/>
</dbReference>
<reference evidence="5" key="2">
    <citation type="submission" date="2020-05" db="EMBL/GenBank/DDBJ databases">
        <authorList>
            <person name="Kim H.-S."/>
            <person name="Proctor R.H."/>
            <person name="Brown D.W."/>
        </authorList>
    </citation>
    <scope>NUCLEOTIDE SEQUENCE</scope>
    <source>
        <strain evidence="5">NRRL 45417</strain>
    </source>
</reference>
<dbReference type="InterPro" id="IPR015797">
    <property type="entry name" value="NUDIX_hydrolase-like_dom_sf"/>
</dbReference>
<dbReference type="Gene3D" id="3.90.79.10">
    <property type="entry name" value="Nucleoside Triphosphate Pyrophosphohydrolase"/>
    <property type="match status" value="1"/>
</dbReference>
<dbReference type="Gene3D" id="3.40.630.10">
    <property type="entry name" value="Zn peptidases"/>
    <property type="match status" value="1"/>
</dbReference>
<dbReference type="SUPFAM" id="SSF55811">
    <property type="entry name" value="Nudix"/>
    <property type="match status" value="1"/>
</dbReference>
<dbReference type="SUPFAM" id="SSF55031">
    <property type="entry name" value="Bacterial exopeptidase dimerisation domain"/>
    <property type="match status" value="1"/>
</dbReference>
<feature type="domain" description="Nudix hydrolase" evidence="4">
    <location>
        <begin position="548"/>
        <end position="684"/>
    </location>
</feature>
<keyword evidence="6" id="KW-1185">Reference proteome</keyword>